<dbReference type="PANTHER" id="PTHR34322">
    <property type="entry name" value="TRANSPOSASE, Y1_TNP DOMAIN-CONTAINING"/>
    <property type="match status" value="1"/>
</dbReference>
<protein>
    <recommendedName>
        <fullName evidence="1">Transposase IS200-like domain-containing protein</fullName>
    </recommendedName>
</protein>
<dbReference type="PANTHER" id="PTHR34322:SF2">
    <property type="entry name" value="TRANSPOSASE IS200-LIKE DOMAIN-CONTAINING PROTEIN"/>
    <property type="match status" value="1"/>
</dbReference>
<dbReference type="AlphaFoldDB" id="A0A1F7JIQ7"/>
<accession>A0A1F7JIQ7</accession>
<name>A0A1F7JIQ7_9BACT</name>
<dbReference type="SUPFAM" id="SSF143422">
    <property type="entry name" value="Transposase IS200-like"/>
    <property type="match status" value="1"/>
</dbReference>
<sequence>MPSRRDIFVNKHFYHIYNKTIDRIPIFQTERLAQHFLDLMYYYRSSKITMRYSHFAQLSHVIKRYKEYELTLKKYFLIDIVTFCIMPNHYHLLLMQKLDNGIFTFVSNILNAITRYYNILNKRKGPIFLPQFKSRMIVNQEQFIHVSRYIHLNPYSSGIVKNIDELSTYQLSSLKHYLNPNIKQNFCNPTPVLSCFKNSVDKYKQFILANADHQKMLDQIKYVEKWIS</sequence>
<dbReference type="InterPro" id="IPR002686">
    <property type="entry name" value="Transposase_17"/>
</dbReference>
<dbReference type="Proteomes" id="UP000177418">
    <property type="component" value="Unassembled WGS sequence"/>
</dbReference>
<dbReference type="Gene3D" id="3.30.70.1290">
    <property type="entry name" value="Transposase IS200-like"/>
    <property type="match status" value="1"/>
</dbReference>
<comment type="caution">
    <text evidence="2">The sequence shown here is derived from an EMBL/GenBank/DDBJ whole genome shotgun (WGS) entry which is preliminary data.</text>
</comment>
<organism evidence="2 3">
    <name type="scientific">Candidatus Roizmanbacteria bacterium RIFCSPLOWO2_02_FULL_36_11</name>
    <dbReference type="NCBI Taxonomy" id="1802071"/>
    <lineage>
        <taxon>Bacteria</taxon>
        <taxon>Candidatus Roizmaniibacteriota</taxon>
    </lineage>
</organism>
<proteinExistence type="predicted"/>
<evidence type="ECO:0000313" key="2">
    <source>
        <dbReference type="EMBL" id="OGK55492.1"/>
    </source>
</evidence>
<dbReference type="InterPro" id="IPR036515">
    <property type="entry name" value="Transposase_17_sf"/>
</dbReference>
<gene>
    <name evidence="2" type="ORF">A3H78_04980</name>
</gene>
<dbReference type="EMBL" id="MGAV01000002">
    <property type="protein sequence ID" value="OGK55492.1"/>
    <property type="molecule type" value="Genomic_DNA"/>
</dbReference>
<dbReference type="GO" id="GO:0006313">
    <property type="term" value="P:DNA transposition"/>
    <property type="evidence" value="ECO:0007669"/>
    <property type="project" value="InterPro"/>
</dbReference>
<feature type="domain" description="Transposase IS200-like" evidence="1">
    <location>
        <begin position="9"/>
        <end position="153"/>
    </location>
</feature>
<dbReference type="SMART" id="SM01321">
    <property type="entry name" value="Y1_Tnp"/>
    <property type="match status" value="1"/>
</dbReference>
<dbReference type="GO" id="GO:0003677">
    <property type="term" value="F:DNA binding"/>
    <property type="evidence" value="ECO:0007669"/>
    <property type="project" value="InterPro"/>
</dbReference>
<evidence type="ECO:0000259" key="1">
    <source>
        <dbReference type="SMART" id="SM01321"/>
    </source>
</evidence>
<evidence type="ECO:0000313" key="3">
    <source>
        <dbReference type="Proteomes" id="UP000177418"/>
    </source>
</evidence>
<dbReference type="GO" id="GO:0004803">
    <property type="term" value="F:transposase activity"/>
    <property type="evidence" value="ECO:0007669"/>
    <property type="project" value="InterPro"/>
</dbReference>
<reference evidence="2 3" key="1">
    <citation type="journal article" date="2016" name="Nat. Commun.">
        <title>Thousands of microbial genomes shed light on interconnected biogeochemical processes in an aquifer system.</title>
        <authorList>
            <person name="Anantharaman K."/>
            <person name="Brown C.T."/>
            <person name="Hug L.A."/>
            <person name="Sharon I."/>
            <person name="Castelle C.J."/>
            <person name="Probst A.J."/>
            <person name="Thomas B.C."/>
            <person name="Singh A."/>
            <person name="Wilkins M.J."/>
            <person name="Karaoz U."/>
            <person name="Brodie E.L."/>
            <person name="Williams K.H."/>
            <person name="Hubbard S.S."/>
            <person name="Banfield J.F."/>
        </authorList>
    </citation>
    <scope>NUCLEOTIDE SEQUENCE [LARGE SCALE GENOMIC DNA]</scope>
</reference>